<dbReference type="EMBL" id="CP017839">
    <property type="protein sequence ID" value="APA96863.1"/>
    <property type="molecule type" value="Genomic_DNA"/>
</dbReference>
<organism evidence="1 2">
    <name type="scientific">Nocardia seriolae</name>
    <dbReference type="NCBI Taxonomy" id="37332"/>
    <lineage>
        <taxon>Bacteria</taxon>
        <taxon>Bacillati</taxon>
        <taxon>Actinomycetota</taxon>
        <taxon>Actinomycetes</taxon>
        <taxon>Mycobacteriales</taxon>
        <taxon>Nocardiaceae</taxon>
        <taxon>Nocardia</taxon>
    </lineage>
</organism>
<protein>
    <submittedName>
        <fullName evidence="1">Uncharacterized protein</fullName>
    </submittedName>
</protein>
<proteinExistence type="predicted"/>
<gene>
    <name evidence="1" type="ORF">NS506_02803</name>
</gene>
<accession>A0ABC8ARY5</accession>
<evidence type="ECO:0000313" key="2">
    <source>
        <dbReference type="Proteomes" id="UP000180166"/>
    </source>
</evidence>
<dbReference type="KEGG" id="nsr:NS506_02803"/>
<reference evidence="1 2" key="1">
    <citation type="submission" date="2016-10" db="EMBL/GenBank/DDBJ databases">
        <title>Genome sequence of Nocardia seriolae strain EM150506, isolated from Anguila japonica.</title>
        <authorList>
            <person name="Han H.-J."/>
        </authorList>
    </citation>
    <scope>NUCLEOTIDE SEQUENCE [LARGE SCALE GENOMIC DNA]</scope>
    <source>
        <strain evidence="1 2">EM150506</strain>
    </source>
</reference>
<dbReference type="Proteomes" id="UP000180166">
    <property type="component" value="Chromosome"/>
</dbReference>
<name>A0ABC8ARY5_9NOCA</name>
<dbReference type="AlphaFoldDB" id="A0ABC8ARY5"/>
<evidence type="ECO:0000313" key="1">
    <source>
        <dbReference type="EMBL" id="APA96863.1"/>
    </source>
</evidence>
<dbReference type="RefSeq" id="WP_071343832.1">
    <property type="nucleotide sequence ID" value="NZ_CP017839.1"/>
</dbReference>
<sequence length="356" mass="37219">MTNSTVMIHRYSGGMYGIIPAADVGALSAAPGPGTMVLEVLGGHLVWNVLAAQEVPAALIAEADLAQEWVWAVYGEAVALAVDDLGSDAAGSAEVPALPGSPAPAVSVRRLAYAHWASRWWPASTLDGIAALDPVLLDRDIAVLTEECESLLDGSDFLAPLVPTYIESLPRASDYALAAGDESGTAGTLVLARGTGGWDWRRCPPGLVDASESAVSWQLIRHAGATTVAGNVAAHPELPADIPAHLRPWAHIDTGRGEFDTELRAADDTWIGESDLATTTSAVRITIHVPGFGPIPDTADALSDTEPTIESAATLRRRIREFATSRLRRAASPAAEDDAFPPLLAEIAAANGDSDF</sequence>